<dbReference type="Pfam" id="PF18728">
    <property type="entry name" value="HEPN_AbiV"/>
    <property type="match status" value="1"/>
</dbReference>
<evidence type="ECO:0000313" key="1">
    <source>
        <dbReference type="EMBL" id="CAA9426462.1"/>
    </source>
</evidence>
<sequence>MKPKPRKLEQFKGKLSPPQIAEGMNAAAANAKRLVEGAEALLKADRHASATALAILAIEEVGKISILRSIVLSRDDQERVAAWKEYRSHTKKNVAWLLPQLVSQGARTLEDFRSLFDVHSDHPYVLDQVKQVSIYTDCLGRGIWSVPKQAIDLELASSLVQTARLSIPNEDVTAEEVELWVKHLGPVWETDIDCMKRALQTWYEEVTQRGLKSESGYENFI</sequence>
<proteinExistence type="predicted"/>
<dbReference type="EMBL" id="CADCVD010000016">
    <property type="protein sequence ID" value="CAA9426462.1"/>
    <property type="molecule type" value="Genomic_DNA"/>
</dbReference>
<reference evidence="1" key="1">
    <citation type="submission" date="2020-02" db="EMBL/GenBank/DDBJ databases">
        <authorList>
            <person name="Meier V. D."/>
        </authorList>
    </citation>
    <scope>NUCLEOTIDE SEQUENCE</scope>
    <source>
        <strain evidence="1">AVDCRST_MAG37</strain>
    </source>
</reference>
<dbReference type="InterPro" id="IPR030987">
    <property type="entry name" value="AbiV"/>
</dbReference>
<dbReference type="AlphaFoldDB" id="A0A6J4PZE8"/>
<dbReference type="NCBIfam" id="TIGR04498">
    <property type="entry name" value="AbiV_defense"/>
    <property type="match status" value="1"/>
</dbReference>
<protein>
    <recommendedName>
        <fullName evidence="2">AbiV family abortive infection protein</fullName>
    </recommendedName>
</protein>
<name>A0A6J4PZE8_9ACTN</name>
<organism evidence="1">
    <name type="scientific">uncultured Rubrobacteraceae bacterium</name>
    <dbReference type="NCBI Taxonomy" id="349277"/>
    <lineage>
        <taxon>Bacteria</taxon>
        <taxon>Bacillati</taxon>
        <taxon>Actinomycetota</taxon>
        <taxon>Rubrobacteria</taxon>
        <taxon>Rubrobacterales</taxon>
        <taxon>Rubrobacteraceae</taxon>
        <taxon>environmental samples</taxon>
    </lineage>
</organism>
<accession>A0A6J4PZE8</accession>
<gene>
    <name evidence="1" type="ORF">AVDCRST_MAG37-279</name>
</gene>
<evidence type="ECO:0008006" key="2">
    <source>
        <dbReference type="Google" id="ProtNLM"/>
    </source>
</evidence>